<dbReference type="EMBL" id="JACTNZ010000008">
    <property type="protein sequence ID" value="KAG5534433.1"/>
    <property type="molecule type" value="Genomic_DNA"/>
</dbReference>
<dbReference type="Proteomes" id="UP000823749">
    <property type="component" value="Chromosome 8"/>
</dbReference>
<organism evidence="1 2">
    <name type="scientific">Rhododendron griersonianum</name>
    <dbReference type="NCBI Taxonomy" id="479676"/>
    <lineage>
        <taxon>Eukaryota</taxon>
        <taxon>Viridiplantae</taxon>
        <taxon>Streptophyta</taxon>
        <taxon>Embryophyta</taxon>
        <taxon>Tracheophyta</taxon>
        <taxon>Spermatophyta</taxon>
        <taxon>Magnoliopsida</taxon>
        <taxon>eudicotyledons</taxon>
        <taxon>Gunneridae</taxon>
        <taxon>Pentapetalae</taxon>
        <taxon>asterids</taxon>
        <taxon>Ericales</taxon>
        <taxon>Ericaceae</taxon>
        <taxon>Ericoideae</taxon>
        <taxon>Rhodoreae</taxon>
        <taxon>Rhododendron</taxon>
    </lineage>
</organism>
<reference evidence="1" key="1">
    <citation type="submission" date="2020-08" db="EMBL/GenBank/DDBJ databases">
        <title>Plant Genome Project.</title>
        <authorList>
            <person name="Zhang R.-G."/>
        </authorList>
    </citation>
    <scope>NUCLEOTIDE SEQUENCE</scope>
    <source>
        <strain evidence="1">WSP0</strain>
        <tissue evidence="1">Leaf</tissue>
    </source>
</reference>
<dbReference type="AlphaFoldDB" id="A0AAV6J3D1"/>
<accession>A0AAV6J3D1</accession>
<name>A0AAV6J3D1_9ERIC</name>
<sequence>MCSLCMHDNLVGVSDTSEEYGINHEENPPLHTSSGISLFAQLPSPGSGDHLLRPPLETKLLEGKVYGSLACAGKKFQGFLHAAAVTCEILNLGTLFLTSTHFALASSASLLSFCERGLNTLKESCPSVLTELLQYVARISEHSAIGSSHGNESFLDGSDLNSR</sequence>
<comment type="caution">
    <text evidence="1">The sequence shown here is derived from an EMBL/GenBank/DDBJ whole genome shotgun (WGS) entry which is preliminary data.</text>
</comment>
<protein>
    <submittedName>
        <fullName evidence="1">Uncharacterized protein</fullName>
    </submittedName>
</protein>
<proteinExistence type="predicted"/>
<evidence type="ECO:0000313" key="2">
    <source>
        <dbReference type="Proteomes" id="UP000823749"/>
    </source>
</evidence>
<evidence type="ECO:0000313" key="1">
    <source>
        <dbReference type="EMBL" id="KAG5534433.1"/>
    </source>
</evidence>
<keyword evidence="2" id="KW-1185">Reference proteome</keyword>
<gene>
    <name evidence="1" type="ORF">RHGRI_022532</name>
</gene>